<comment type="caution">
    <text evidence="3">The sequence shown here is derived from an EMBL/GenBank/DDBJ whole genome shotgun (WGS) entry which is preliminary data.</text>
</comment>
<feature type="transmembrane region" description="Helical" evidence="2">
    <location>
        <begin position="197"/>
        <end position="219"/>
    </location>
</feature>
<proteinExistence type="predicted"/>
<organism evidence="3 4">
    <name type="scientific">Pocillopora meandrina</name>
    <dbReference type="NCBI Taxonomy" id="46732"/>
    <lineage>
        <taxon>Eukaryota</taxon>
        <taxon>Metazoa</taxon>
        <taxon>Cnidaria</taxon>
        <taxon>Anthozoa</taxon>
        <taxon>Hexacorallia</taxon>
        <taxon>Scleractinia</taxon>
        <taxon>Astrocoeniina</taxon>
        <taxon>Pocilloporidae</taxon>
        <taxon>Pocillopora</taxon>
    </lineage>
</organism>
<dbReference type="AlphaFoldDB" id="A0AAU9VTE8"/>
<feature type="transmembrane region" description="Helical" evidence="2">
    <location>
        <begin position="122"/>
        <end position="141"/>
    </location>
</feature>
<feature type="transmembrane region" description="Helical" evidence="2">
    <location>
        <begin position="162"/>
        <end position="185"/>
    </location>
</feature>
<name>A0AAU9VTE8_9CNID</name>
<dbReference type="EMBL" id="CALNXJ010000004">
    <property type="protein sequence ID" value="CAH3038805.1"/>
    <property type="molecule type" value="Genomic_DNA"/>
</dbReference>
<gene>
    <name evidence="3" type="ORF">PMEA_00021920</name>
</gene>
<keyword evidence="2" id="KW-1133">Transmembrane helix</keyword>
<evidence type="ECO:0000313" key="4">
    <source>
        <dbReference type="Proteomes" id="UP001159428"/>
    </source>
</evidence>
<keyword evidence="2" id="KW-0472">Membrane</keyword>
<feature type="transmembrane region" description="Helical" evidence="2">
    <location>
        <begin position="84"/>
        <end position="102"/>
    </location>
</feature>
<sequence>MLTEAGHSSESAASEYTTNSSPADENTPLVREDNSRSRQVRCCEHFNCRHFLLIGLSLLSFAELVLLIKSTFLIPRKEHLKATVSLNVVEIGNCFFFLGIIVKSPSFAGFLTVLRDLCFLPNFWTLLLFFLLYLIGGLINIDIYRGLYMNCTQHRNDEFQLAVVKSILEILDFFTMMILVVFLNHTNLRYTISGRVWVYRMLKGTLVMFCFRVFVPVVVNITNTSITLIDVPDKDADTIKAQIINEILLLPFCKKIIELLWQKIFFDEKCIIGKIRRNRGTRQITFVV</sequence>
<accession>A0AAU9VTE8</accession>
<protein>
    <submittedName>
        <fullName evidence="3">Uncharacterized protein</fullName>
    </submittedName>
</protein>
<feature type="transmembrane region" description="Helical" evidence="2">
    <location>
        <begin position="51"/>
        <end position="72"/>
    </location>
</feature>
<keyword evidence="2" id="KW-0812">Transmembrane</keyword>
<dbReference type="Proteomes" id="UP001159428">
    <property type="component" value="Unassembled WGS sequence"/>
</dbReference>
<feature type="region of interest" description="Disordered" evidence="1">
    <location>
        <begin position="1"/>
        <end position="32"/>
    </location>
</feature>
<evidence type="ECO:0000313" key="3">
    <source>
        <dbReference type="EMBL" id="CAH3038805.1"/>
    </source>
</evidence>
<keyword evidence="4" id="KW-1185">Reference proteome</keyword>
<evidence type="ECO:0000256" key="1">
    <source>
        <dbReference type="SAM" id="MobiDB-lite"/>
    </source>
</evidence>
<reference evidence="3 4" key="1">
    <citation type="submission" date="2022-05" db="EMBL/GenBank/DDBJ databases">
        <authorList>
            <consortium name="Genoscope - CEA"/>
            <person name="William W."/>
        </authorList>
    </citation>
    <scope>NUCLEOTIDE SEQUENCE [LARGE SCALE GENOMIC DNA]</scope>
</reference>
<evidence type="ECO:0000256" key="2">
    <source>
        <dbReference type="SAM" id="Phobius"/>
    </source>
</evidence>